<dbReference type="GO" id="GO:0016491">
    <property type="term" value="F:oxidoreductase activity"/>
    <property type="evidence" value="ECO:0007669"/>
    <property type="project" value="InterPro"/>
</dbReference>
<proteinExistence type="predicted"/>
<sequence>MIKVTVLYPNEEGKTFDHGYWTTTHLNLVQSLLGPMGLVNGEMEKGVSGTDPNAPAPYIAVAHLYFNKVEDVHAAFTEHAGVIMGDISNYTDITPQFQISETLL</sequence>
<dbReference type="SUPFAM" id="SSF54909">
    <property type="entry name" value="Dimeric alpha+beta barrel"/>
    <property type="match status" value="1"/>
</dbReference>
<evidence type="ECO:0000313" key="2">
    <source>
        <dbReference type="EMBL" id="SUZ61157.1"/>
    </source>
</evidence>
<dbReference type="PANTHER" id="PTHR40260:SF2">
    <property type="entry name" value="BLR8190 PROTEIN"/>
    <property type="match status" value="1"/>
</dbReference>
<evidence type="ECO:0000259" key="1">
    <source>
        <dbReference type="Pfam" id="PF07110"/>
    </source>
</evidence>
<dbReference type="NCBIfam" id="TIGR02118">
    <property type="entry name" value="EthD family reductase"/>
    <property type="match status" value="1"/>
</dbReference>
<dbReference type="EMBL" id="UINC01000784">
    <property type="protein sequence ID" value="SUZ61157.1"/>
    <property type="molecule type" value="Genomic_DNA"/>
</dbReference>
<reference evidence="2" key="1">
    <citation type="submission" date="2018-05" db="EMBL/GenBank/DDBJ databases">
        <authorList>
            <person name="Lanie J.A."/>
            <person name="Ng W.-L."/>
            <person name="Kazmierczak K.M."/>
            <person name="Andrzejewski T.M."/>
            <person name="Davidsen T.M."/>
            <person name="Wayne K.J."/>
            <person name="Tettelin H."/>
            <person name="Glass J.I."/>
            <person name="Rusch D."/>
            <person name="Podicherti R."/>
            <person name="Tsui H.-C.T."/>
            <person name="Winkler M.E."/>
        </authorList>
    </citation>
    <scope>NUCLEOTIDE SEQUENCE</scope>
</reference>
<accession>A0A381P3Z6</accession>
<name>A0A381P3Z6_9ZZZZ</name>
<dbReference type="Pfam" id="PF07110">
    <property type="entry name" value="EthD"/>
    <property type="match status" value="1"/>
</dbReference>
<organism evidence="2">
    <name type="scientific">marine metagenome</name>
    <dbReference type="NCBI Taxonomy" id="408172"/>
    <lineage>
        <taxon>unclassified sequences</taxon>
        <taxon>metagenomes</taxon>
        <taxon>ecological metagenomes</taxon>
    </lineage>
</organism>
<dbReference type="PANTHER" id="PTHR40260">
    <property type="entry name" value="BLR8190 PROTEIN"/>
    <property type="match status" value="1"/>
</dbReference>
<gene>
    <name evidence="2" type="ORF">METZ01_LOCUS14011</name>
</gene>
<dbReference type="InterPro" id="IPR011008">
    <property type="entry name" value="Dimeric_a/b-barrel"/>
</dbReference>
<dbReference type="AlphaFoldDB" id="A0A381P3Z6"/>
<protein>
    <recommendedName>
        <fullName evidence="1">EthD domain-containing protein</fullName>
    </recommendedName>
</protein>
<dbReference type="Gene3D" id="3.30.70.100">
    <property type="match status" value="1"/>
</dbReference>
<dbReference type="InterPro" id="IPR009799">
    <property type="entry name" value="EthD_dom"/>
</dbReference>
<feature type="domain" description="EthD" evidence="1">
    <location>
        <begin position="17"/>
        <end position="92"/>
    </location>
</feature>